<feature type="chain" id="PRO_5046792423" description="Secreted protein" evidence="1">
    <location>
        <begin position="20"/>
        <end position="132"/>
    </location>
</feature>
<proteinExistence type="predicted"/>
<protein>
    <recommendedName>
        <fullName evidence="4">Secreted protein</fullName>
    </recommendedName>
</protein>
<dbReference type="Proteomes" id="UP001596103">
    <property type="component" value="Unassembled WGS sequence"/>
</dbReference>
<evidence type="ECO:0000313" key="2">
    <source>
        <dbReference type="EMBL" id="MFC5430630.1"/>
    </source>
</evidence>
<keyword evidence="3" id="KW-1185">Reference proteome</keyword>
<gene>
    <name evidence="2" type="ORF">ACFPTO_17760</name>
</gene>
<reference evidence="3" key="1">
    <citation type="journal article" date="2019" name="Int. J. Syst. Evol. Microbiol.">
        <title>The Global Catalogue of Microorganisms (GCM) 10K type strain sequencing project: providing services to taxonomists for standard genome sequencing and annotation.</title>
        <authorList>
            <consortium name="The Broad Institute Genomics Platform"/>
            <consortium name="The Broad Institute Genome Sequencing Center for Infectious Disease"/>
            <person name="Wu L."/>
            <person name="Ma J."/>
        </authorList>
    </citation>
    <scope>NUCLEOTIDE SEQUENCE [LARGE SCALE GENOMIC DNA]</scope>
    <source>
        <strain evidence="3">CCUG 56042</strain>
    </source>
</reference>
<keyword evidence="1" id="KW-0732">Signal</keyword>
<feature type="signal peptide" evidence="1">
    <location>
        <begin position="1"/>
        <end position="19"/>
    </location>
</feature>
<dbReference type="RefSeq" id="WP_377713229.1">
    <property type="nucleotide sequence ID" value="NZ_JBHSMP010000020.1"/>
</dbReference>
<dbReference type="EMBL" id="JBHSMP010000020">
    <property type="protein sequence ID" value="MFC5430630.1"/>
    <property type="molecule type" value="Genomic_DNA"/>
</dbReference>
<accession>A0ABW0JCL4</accession>
<evidence type="ECO:0008006" key="4">
    <source>
        <dbReference type="Google" id="ProtNLM"/>
    </source>
</evidence>
<organism evidence="2 3">
    <name type="scientific">Paraburkholderia denitrificans</name>
    <dbReference type="NCBI Taxonomy" id="694025"/>
    <lineage>
        <taxon>Bacteria</taxon>
        <taxon>Pseudomonadati</taxon>
        <taxon>Pseudomonadota</taxon>
        <taxon>Betaproteobacteria</taxon>
        <taxon>Burkholderiales</taxon>
        <taxon>Burkholderiaceae</taxon>
        <taxon>Paraburkholderia</taxon>
    </lineage>
</organism>
<evidence type="ECO:0000256" key="1">
    <source>
        <dbReference type="SAM" id="SignalP"/>
    </source>
</evidence>
<evidence type="ECO:0000313" key="3">
    <source>
        <dbReference type="Proteomes" id="UP001596103"/>
    </source>
</evidence>
<sequence>MFRQAGALLCIACAWSASAGAFAQSIHIESGSYGANCGAREGNVTRDLAAHCNALVTCRYAVASAANGTSAGTSAGTNAGTNPVTGQHGCPADLVAEWSCGQGIFHRAMVRGASRHNGTLVLTCVPSTGAGK</sequence>
<comment type="caution">
    <text evidence="2">The sequence shown here is derived from an EMBL/GenBank/DDBJ whole genome shotgun (WGS) entry which is preliminary data.</text>
</comment>
<name>A0ABW0JCL4_9BURK</name>